<dbReference type="SMART" id="SM00320">
    <property type="entry name" value="WD40"/>
    <property type="match status" value="4"/>
</dbReference>
<sequence>MSFEQEKEEIKEEIQEEQIEQENSKKQDIYTYTAPWTIYGLGWSRNPFRLGICSFVEEYKNQVQVIELNETTQEFDVVAQFDHNYPATKILFSPDEKVQDKELIATTGDYLRIWGLENNEIELKCILKNKNSMYCAPLTSFDWNETNKNMIGTSSIDTTCTMWDLEKETSITQIIAHDKEVYDIAFRRGESEFASVGADGSVRMFDLRNLEHSTIMYESPNLVSLLRLGWNKQDQNYLATFSIDSEQIVILDTRRPSIPVSILDGHVANVNALAWAPNSSCHICSAGDDSQALIWDLSKMPEPIEDPFLGYQAESEINQLQWSPIQHHWISIAFSNKLQILRV</sequence>
<keyword evidence="1 3" id="KW-0853">WD repeat</keyword>
<gene>
    <name evidence="4" type="ORF">M0812_29226</name>
</gene>
<dbReference type="InterPro" id="IPR015943">
    <property type="entry name" value="WD40/YVTN_repeat-like_dom_sf"/>
</dbReference>
<reference evidence="4" key="1">
    <citation type="submission" date="2022-08" db="EMBL/GenBank/DDBJ databases">
        <title>Novel sulphate-reducing endosymbionts in the free-living metamonad Anaeramoeba.</title>
        <authorList>
            <person name="Jerlstrom-Hultqvist J."/>
            <person name="Cepicka I."/>
            <person name="Gallot-Lavallee L."/>
            <person name="Salas-Leiva D."/>
            <person name="Curtis B.A."/>
            <person name="Zahonova K."/>
            <person name="Pipaliya S."/>
            <person name="Dacks J."/>
            <person name="Roger A.J."/>
        </authorList>
    </citation>
    <scope>NUCLEOTIDE SEQUENCE</scope>
    <source>
        <strain evidence="4">Busselton2</strain>
    </source>
</reference>
<feature type="repeat" description="WD" evidence="3">
    <location>
        <begin position="174"/>
        <end position="215"/>
    </location>
</feature>
<feature type="repeat" description="WD" evidence="3">
    <location>
        <begin position="263"/>
        <end position="298"/>
    </location>
</feature>
<dbReference type="PROSITE" id="PS50082">
    <property type="entry name" value="WD_REPEATS_2"/>
    <property type="match status" value="2"/>
</dbReference>
<keyword evidence="2" id="KW-0677">Repeat</keyword>
<dbReference type="PROSITE" id="PS50294">
    <property type="entry name" value="WD_REPEATS_REGION"/>
    <property type="match status" value="1"/>
</dbReference>
<protein>
    <submittedName>
        <fullName evidence="4">Wd repeat containing protein</fullName>
    </submittedName>
</protein>
<dbReference type="InterPro" id="IPR019775">
    <property type="entry name" value="WD40_repeat_CS"/>
</dbReference>
<evidence type="ECO:0000256" key="1">
    <source>
        <dbReference type="ARBA" id="ARBA00022574"/>
    </source>
</evidence>
<proteinExistence type="predicted"/>
<dbReference type="SUPFAM" id="SSF50978">
    <property type="entry name" value="WD40 repeat-like"/>
    <property type="match status" value="1"/>
</dbReference>
<dbReference type="PROSITE" id="PS00678">
    <property type="entry name" value="WD_REPEATS_1"/>
    <property type="match status" value="1"/>
</dbReference>
<dbReference type="InterPro" id="IPR036322">
    <property type="entry name" value="WD40_repeat_dom_sf"/>
</dbReference>
<dbReference type="InterPro" id="IPR045159">
    <property type="entry name" value="DCAF7-like"/>
</dbReference>
<dbReference type="EMBL" id="JANTQA010000072">
    <property type="protein sequence ID" value="KAJ3424504.1"/>
    <property type="molecule type" value="Genomic_DNA"/>
</dbReference>
<name>A0AAV7Y7A4_9EUKA</name>
<dbReference type="Pfam" id="PF00400">
    <property type="entry name" value="WD40"/>
    <property type="match status" value="2"/>
</dbReference>
<evidence type="ECO:0000313" key="5">
    <source>
        <dbReference type="Proteomes" id="UP001146793"/>
    </source>
</evidence>
<dbReference type="AlphaFoldDB" id="A0AAV7Y7A4"/>
<dbReference type="InterPro" id="IPR001680">
    <property type="entry name" value="WD40_rpt"/>
</dbReference>
<comment type="caution">
    <text evidence="4">The sequence shown here is derived from an EMBL/GenBank/DDBJ whole genome shotgun (WGS) entry which is preliminary data.</text>
</comment>
<dbReference type="Proteomes" id="UP001146793">
    <property type="component" value="Unassembled WGS sequence"/>
</dbReference>
<evidence type="ECO:0000256" key="2">
    <source>
        <dbReference type="ARBA" id="ARBA00022737"/>
    </source>
</evidence>
<accession>A0AAV7Y7A4</accession>
<evidence type="ECO:0000313" key="4">
    <source>
        <dbReference type="EMBL" id="KAJ3424504.1"/>
    </source>
</evidence>
<evidence type="ECO:0000256" key="3">
    <source>
        <dbReference type="PROSITE-ProRule" id="PRU00221"/>
    </source>
</evidence>
<dbReference type="Gene3D" id="2.130.10.10">
    <property type="entry name" value="YVTN repeat-like/Quinoprotein amine dehydrogenase"/>
    <property type="match status" value="1"/>
</dbReference>
<organism evidence="4 5">
    <name type="scientific">Anaeramoeba flamelloides</name>
    <dbReference type="NCBI Taxonomy" id="1746091"/>
    <lineage>
        <taxon>Eukaryota</taxon>
        <taxon>Metamonada</taxon>
        <taxon>Anaeramoebidae</taxon>
        <taxon>Anaeramoeba</taxon>
    </lineage>
</organism>
<dbReference type="PANTHER" id="PTHR19919">
    <property type="entry name" value="WD REPEAT CONTAINING PROTEIN"/>
    <property type="match status" value="1"/>
</dbReference>